<evidence type="ECO:0000256" key="13">
    <source>
        <dbReference type="SAM" id="MobiDB-lite"/>
    </source>
</evidence>
<dbReference type="FunFam" id="1.10.510.10:FF:000590">
    <property type="entry name" value="PR5-like receptor kinase"/>
    <property type="match status" value="1"/>
</dbReference>
<dbReference type="Gene3D" id="1.10.510.10">
    <property type="entry name" value="Transferase(Phosphotransferase) domain 1"/>
    <property type="match status" value="1"/>
</dbReference>
<dbReference type="PANTHER" id="PTHR27009">
    <property type="entry name" value="RUST RESISTANCE KINASE LR10-RELATED"/>
    <property type="match status" value="1"/>
</dbReference>
<dbReference type="PROSITE" id="PS50011">
    <property type="entry name" value="PROTEIN_KINASE_DOM"/>
    <property type="match status" value="1"/>
</dbReference>
<feature type="chain" id="PRO_5013916844" evidence="15">
    <location>
        <begin position="20"/>
        <end position="626"/>
    </location>
</feature>
<keyword evidence="10 14" id="KW-0472">Membrane</keyword>
<feature type="transmembrane region" description="Helical" evidence="14">
    <location>
        <begin position="229"/>
        <end position="254"/>
    </location>
</feature>
<dbReference type="PROSITE" id="PS00108">
    <property type="entry name" value="PROTEIN_KINASE_ST"/>
    <property type="match status" value="1"/>
</dbReference>
<keyword evidence="5 15" id="KW-0732">Signal</keyword>
<keyword evidence="18" id="KW-1185">Reference proteome</keyword>
<evidence type="ECO:0000256" key="2">
    <source>
        <dbReference type="ARBA" id="ARBA00022527"/>
    </source>
</evidence>
<dbReference type="PROSITE" id="PS00107">
    <property type="entry name" value="PROTEIN_KINASE_ATP"/>
    <property type="match status" value="1"/>
</dbReference>
<evidence type="ECO:0000256" key="7">
    <source>
        <dbReference type="ARBA" id="ARBA00022777"/>
    </source>
</evidence>
<dbReference type="InterPro" id="IPR000719">
    <property type="entry name" value="Prot_kinase_dom"/>
</dbReference>
<keyword evidence="3" id="KW-0808">Transferase</keyword>
<feature type="compositionally biased region" description="Polar residues" evidence="13">
    <location>
        <begin position="611"/>
        <end position="626"/>
    </location>
</feature>
<evidence type="ECO:0000256" key="9">
    <source>
        <dbReference type="ARBA" id="ARBA00022989"/>
    </source>
</evidence>
<keyword evidence="6 12" id="KW-0547">Nucleotide-binding</keyword>
<protein>
    <submittedName>
        <fullName evidence="17">Serine/threonine protein kinase</fullName>
        <ecNumber evidence="17">3.1.4.46</ecNumber>
    </submittedName>
</protein>
<keyword evidence="17" id="KW-0378">Hydrolase</keyword>
<evidence type="ECO:0000256" key="4">
    <source>
        <dbReference type="ARBA" id="ARBA00022692"/>
    </source>
</evidence>
<name>A0A2G9HCG3_9LAMI</name>
<comment type="subcellular location">
    <subcellularLocation>
        <location evidence="1">Membrane</location>
        <topology evidence="1">Single-pass type I membrane protein</topology>
    </subcellularLocation>
</comment>
<dbReference type="EMBL" id="NKXS01002173">
    <property type="protein sequence ID" value="PIN14990.1"/>
    <property type="molecule type" value="Genomic_DNA"/>
</dbReference>
<dbReference type="SMART" id="SM00220">
    <property type="entry name" value="S_TKc"/>
    <property type="match status" value="1"/>
</dbReference>
<dbReference type="InterPro" id="IPR011009">
    <property type="entry name" value="Kinase-like_dom_sf"/>
</dbReference>
<evidence type="ECO:0000256" key="14">
    <source>
        <dbReference type="SAM" id="Phobius"/>
    </source>
</evidence>
<evidence type="ECO:0000313" key="18">
    <source>
        <dbReference type="Proteomes" id="UP000231279"/>
    </source>
</evidence>
<feature type="signal peptide" evidence="15">
    <location>
        <begin position="1"/>
        <end position="19"/>
    </location>
</feature>
<dbReference type="Pfam" id="PF00069">
    <property type="entry name" value="Pkinase"/>
    <property type="match status" value="1"/>
</dbReference>
<dbReference type="InterPro" id="IPR045874">
    <property type="entry name" value="LRK10/LRL21-25-like"/>
</dbReference>
<evidence type="ECO:0000313" key="17">
    <source>
        <dbReference type="EMBL" id="PIN14990.1"/>
    </source>
</evidence>
<dbReference type="Gene3D" id="3.30.200.20">
    <property type="entry name" value="Phosphorylase Kinase, domain 1"/>
    <property type="match status" value="1"/>
</dbReference>
<evidence type="ECO:0000256" key="5">
    <source>
        <dbReference type="ARBA" id="ARBA00022729"/>
    </source>
</evidence>
<dbReference type="AlphaFoldDB" id="A0A2G9HCG3"/>
<evidence type="ECO:0000256" key="10">
    <source>
        <dbReference type="ARBA" id="ARBA00023136"/>
    </source>
</evidence>
<evidence type="ECO:0000256" key="1">
    <source>
        <dbReference type="ARBA" id="ARBA00004479"/>
    </source>
</evidence>
<evidence type="ECO:0000256" key="15">
    <source>
        <dbReference type="SAM" id="SignalP"/>
    </source>
</evidence>
<dbReference type="GO" id="GO:0016020">
    <property type="term" value="C:membrane"/>
    <property type="evidence" value="ECO:0007669"/>
    <property type="project" value="UniProtKB-SubCell"/>
</dbReference>
<gene>
    <name evidence="17" type="ORF">CDL12_12372</name>
</gene>
<dbReference type="SUPFAM" id="SSF56112">
    <property type="entry name" value="Protein kinase-like (PK-like)"/>
    <property type="match status" value="1"/>
</dbReference>
<dbReference type="GO" id="GO:0004674">
    <property type="term" value="F:protein serine/threonine kinase activity"/>
    <property type="evidence" value="ECO:0007669"/>
    <property type="project" value="UniProtKB-KW"/>
</dbReference>
<evidence type="ECO:0000256" key="6">
    <source>
        <dbReference type="ARBA" id="ARBA00022741"/>
    </source>
</evidence>
<keyword evidence="9 14" id="KW-1133">Transmembrane helix</keyword>
<dbReference type="STRING" id="429701.A0A2G9HCG3"/>
<dbReference type="InterPro" id="IPR008271">
    <property type="entry name" value="Ser/Thr_kinase_AS"/>
</dbReference>
<accession>A0A2G9HCG3</accession>
<dbReference type="CDD" id="cd14066">
    <property type="entry name" value="STKc_IRAK"/>
    <property type="match status" value="1"/>
</dbReference>
<dbReference type="GO" id="GO:0008889">
    <property type="term" value="F:glycerophosphodiester phosphodiesterase activity"/>
    <property type="evidence" value="ECO:0007669"/>
    <property type="project" value="UniProtKB-EC"/>
</dbReference>
<keyword evidence="4 14" id="KW-0812">Transmembrane</keyword>
<evidence type="ECO:0000256" key="8">
    <source>
        <dbReference type="ARBA" id="ARBA00022840"/>
    </source>
</evidence>
<dbReference type="InterPro" id="IPR017441">
    <property type="entry name" value="Protein_kinase_ATP_BS"/>
</dbReference>
<evidence type="ECO:0000256" key="12">
    <source>
        <dbReference type="PROSITE-ProRule" id="PRU10141"/>
    </source>
</evidence>
<keyword evidence="7 17" id="KW-0418">Kinase</keyword>
<feature type="region of interest" description="Disordered" evidence="13">
    <location>
        <begin position="605"/>
        <end position="626"/>
    </location>
</feature>
<reference evidence="18" key="1">
    <citation type="journal article" date="2018" name="Gigascience">
        <title>Genome assembly of the Pink Ipe (Handroanthus impetiginosus, Bignoniaceae), a highly valued, ecologically keystone Neotropical timber forest tree.</title>
        <authorList>
            <person name="Silva-Junior O.B."/>
            <person name="Grattapaglia D."/>
            <person name="Novaes E."/>
            <person name="Collevatti R.G."/>
        </authorList>
    </citation>
    <scope>NUCLEOTIDE SEQUENCE [LARGE SCALE GENOMIC DNA]</scope>
    <source>
        <strain evidence="18">cv. UFG-1</strain>
    </source>
</reference>
<evidence type="ECO:0000256" key="11">
    <source>
        <dbReference type="ARBA" id="ARBA00023180"/>
    </source>
</evidence>
<dbReference type="GO" id="GO:0005524">
    <property type="term" value="F:ATP binding"/>
    <property type="evidence" value="ECO:0007669"/>
    <property type="project" value="UniProtKB-UniRule"/>
</dbReference>
<dbReference type="FunFam" id="3.30.200.20:FF:000178">
    <property type="entry name" value="serine/threonine-protein kinase PBS1-like"/>
    <property type="match status" value="1"/>
</dbReference>
<feature type="binding site" evidence="12">
    <location>
        <position position="354"/>
    </location>
    <ligand>
        <name>ATP</name>
        <dbReference type="ChEBI" id="CHEBI:30616"/>
    </ligand>
</feature>
<feature type="domain" description="Protein kinase" evidence="16">
    <location>
        <begin position="326"/>
        <end position="610"/>
    </location>
</feature>
<keyword evidence="2 17" id="KW-0723">Serine/threonine-protein kinase</keyword>
<evidence type="ECO:0000259" key="16">
    <source>
        <dbReference type="PROSITE" id="PS50011"/>
    </source>
</evidence>
<dbReference type="OrthoDB" id="4062651at2759"/>
<comment type="caution">
    <text evidence="17">The sequence shown here is derived from an EMBL/GenBank/DDBJ whole genome shotgun (WGS) entry which is preliminary data.</text>
</comment>
<evidence type="ECO:0000256" key="3">
    <source>
        <dbReference type="ARBA" id="ARBA00022679"/>
    </source>
</evidence>
<organism evidence="17 18">
    <name type="scientific">Handroanthus impetiginosus</name>
    <dbReference type="NCBI Taxonomy" id="429701"/>
    <lineage>
        <taxon>Eukaryota</taxon>
        <taxon>Viridiplantae</taxon>
        <taxon>Streptophyta</taxon>
        <taxon>Embryophyta</taxon>
        <taxon>Tracheophyta</taxon>
        <taxon>Spermatophyta</taxon>
        <taxon>Magnoliopsida</taxon>
        <taxon>eudicotyledons</taxon>
        <taxon>Gunneridae</taxon>
        <taxon>Pentapetalae</taxon>
        <taxon>asterids</taxon>
        <taxon>lamiids</taxon>
        <taxon>Lamiales</taxon>
        <taxon>Bignoniaceae</taxon>
        <taxon>Crescentiina</taxon>
        <taxon>Tabebuia alliance</taxon>
        <taxon>Handroanthus</taxon>
    </lineage>
</organism>
<keyword evidence="8 12" id="KW-0067">ATP-binding</keyword>
<dbReference type="EC" id="3.1.4.46" evidence="17"/>
<sequence>MNPIAWCFIFFFLSHLVFFMNLAESKCQKSFNCGDFGSLELPLSDEPRCGLSLVNFTECPRITLGPGGHWYKILRILSPNKFRIFHESLDAYLRDRDCRAFRDSYLPVHSSFSFTIDPNITIFSCSNFLDPDDKQKIQDYFEQDFKNYTRCDDGSTLYYTHKVYSVPIEILGLCSMVQMPRETHPNSSNLFQQISPEFELEWNISPGCVVSNDSSIRCEGDAGKSRKTIIIIASTIAGSAVFLGLCFVFSCVMYRQRKRINGSYLLSRNISSDPTSKSEIEGGGLCFGIPFFSYTESQHDIELFLKNKGNLAPRRFKYSDLKKMTNSFRENLGKGGYGSVYKGRLPDGQLIAVKILNESKENGEDFINEIASISRTSHINIVTLLGFCYEGSKRALVYDFMPNGSLDKFIQNTTEWQKVFEIAVGIARGLEYLHRGCNTRILHFDIKPHNILLDKDFNPKISDFGLAKLCPNRSSIVSMLAARGTIGYIAPEVFCRNFGEVSYKSDIYSYGMMILEIVGGRKNIDPGEVDDSSEMYFPQHIYKQLEMDDKNGVLEGIMNEDESQYLKRKMMIVGLWCIQTYPNDRPSMSRVVEMLEGKLESLQVPPKPYLSSPQRSRPNSSTFESI</sequence>
<proteinExistence type="predicted"/>
<dbReference type="Proteomes" id="UP000231279">
    <property type="component" value="Unassembled WGS sequence"/>
</dbReference>
<keyword evidence="11" id="KW-0325">Glycoprotein</keyword>